<reference evidence="1" key="1">
    <citation type="journal article" date="2014" name="Science">
        <title>Structural and functional partitioning of bread wheat chromosome 3B.</title>
        <authorList>
            <person name="Choulet F."/>
            <person name="Alberti A."/>
            <person name="Theil S."/>
            <person name="Glover N."/>
            <person name="Barbe V."/>
            <person name="Daron J."/>
            <person name="Pingault L."/>
            <person name="Sourdille P."/>
            <person name="Couloux A."/>
            <person name="Paux E."/>
            <person name="Leroy P."/>
            <person name="Mangenot S."/>
            <person name="Guilhot N."/>
            <person name="Le Gouis J."/>
            <person name="Balfourier F."/>
            <person name="Alaux M."/>
            <person name="Jamilloux V."/>
            <person name="Poulain J."/>
            <person name="Durand C."/>
            <person name="Bellec A."/>
            <person name="Gaspin C."/>
            <person name="Safar J."/>
            <person name="Dolezel J."/>
            <person name="Rogers J."/>
            <person name="Vandepoele K."/>
            <person name="Aury J.M."/>
            <person name="Mayer K."/>
            <person name="Berges H."/>
            <person name="Quesneville H."/>
            <person name="Wincker P."/>
            <person name="Feuillet C."/>
        </authorList>
    </citation>
    <scope>NUCLEOTIDE SEQUENCE</scope>
</reference>
<dbReference type="AlphaFoldDB" id="A0A077S488"/>
<dbReference type="HOGENOM" id="CLU_2459303_0_0_1"/>
<gene>
    <name evidence="1" type="ORF">TRAES_3BF015000010CFD_c1</name>
</gene>
<dbReference type="EMBL" id="HG670306">
    <property type="protein sequence ID" value="CDM86225.1"/>
    <property type="molecule type" value="Genomic_DNA"/>
</dbReference>
<proteinExistence type="predicted"/>
<organism evidence="1">
    <name type="scientific">Triticum aestivum</name>
    <name type="common">Wheat</name>
    <dbReference type="NCBI Taxonomy" id="4565"/>
    <lineage>
        <taxon>Eukaryota</taxon>
        <taxon>Viridiplantae</taxon>
        <taxon>Streptophyta</taxon>
        <taxon>Embryophyta</taxon>
        <taxon>Tracheophyta</taxon>
        <taxon>Spermatophyta</taxon>
        <taxon>Magnoliopsida</taxon>
        <taxon>Liliopsida</taxon>
        <taxon>Poales</taxon>
        <taxon>Poaceae</taxon>
        <taxon>BOP clade</taxon>
        <taxon>Pooideae</taxon>
        <taxon>Triticodae</taxon>
        <taxon>Triticeae</taxon>
        <taxon>Triticinae</taxon>
        <taxon>Triticum</taxon>
    </lineage>
</organism>
<accession>A0A077S488</accession>
<protein>
    <recommendedName>
        <fullName evidence="2">CASP-like protein</fullName>
    </recommendedName>
</protein>
<sequence length="89" mass="9589">MKRVVGSLGTWSGMALRLSQCVFAAASVLAMVSGIGTRFPNHGAYLYYSLLPTTNLIPPANANSFFPRMSPLFVFFLANPSASLKYVAI</sequence>
<evidence type="ECO:0008006" key="2">
    <source>
        <dbReference type="Google" id="ProtNLM"/>
    </source>
</evidence>
<evidence type="ECO:0000313" key="1">
    <source>
        <dbReference type="EMBL" id="CDM86225.1"/>
    </source>
</evidence>
<name>A0A077S488_WHEAT</name>